<protein>
    <submittedName>
        <fullName evidence="1">Uncharacterized protein</fullName>
    </submittedName>
</protein>
<name>A0AAV5VS44_9BILA</name>
<dbReference type="Proteomes" id="UP001432322">
    <property type="component" value="Unassembled WGS sequence"/>
</dbReference>
<evidence type="ECO:0000313" key="2">
    <source>
        <dbReference type="Proteomes" id="UP001432322"/>
    </source>
</evidence>
<keyword evidence="2" id="KW-1185">Reference proteome</keyword>
<dbReference type="AlphaFoldDB" id="A0AAV5VS44"/>
<sequence length="81" mass="9113">FFPFLHFIREEAAQSARDGLVWITQMCLSNIPFTLYPFPPPNRNILDPLTATLHALSTRHSSGKRMFTSGSVHGQLSSLLQ</sequence>
<evidence type="ECO:0000313" key="1">
    <source>
        <dbReference type="EMBL" id="GMT20820.1"/>
    </source>
</evidence>
<feature type="non-terminal residue" evidence="1">
    <location>
        <position position="1"/>
    </location>
</feature>
<feature type="non-terminal residue" evidence="1">
    <location>
        <position position="81"/>
    </location>
</feature>
<dbReference type="EMBL" id="BTSY01000003">
    <property type="protein sequence ID" value="GMT20820.1"/>
    <property type="molecule type" value="Genomic_DNA"/>
</dbReference>
<organism evidence="1 2">
    <name type="scientific">Pristionchus fissidentatus</name>
    <dbReference type="NCBI Taxonomy" id="1538716"/>
    <lineage>
        <taxon>Eukaryota</taxon>
        <taxon>Metazoa</taxon>
        <taxon>Ecdysozoa</taxon>
        <taxon>Nematoda</taxon>
        <taxon>Chromadorea</taxon>
        <taxon>Rhabditida</taxon>
        <taxon>Rhabditina</taxon>
        <taxon>Diplogasteromorpha</taxon>
        <taxon>Diplogasteroidea</taxon>
        <taxon>Neodiplogasteridae</taxon>
        <taxon>Pristionchus</taxon>
    </lineage>
</organism>
<comment type="caution">
    <text evidence="1">The sequence shown here is derived from an EMBL/GenBank/DDBJ whole genome shotgun (WGS) entry which is preliminary data.</text>
</comment>
<proteinExistence type="predicted"/>
<gene>
    <name evidence="1" type="ORF">PFISCL1PPCAC_12117</name>
</gene>
<accession>A0AAV5VS44</accession>
<reference evidence="1" key="1">
    <citation type="submission" date="2023-10" db="EMBL/GenBank/DDBJ databases">
        <title>Genome assembly of Pristionchus species.</title>
        <authorList>
            <person name="Yoshida K."/>
            <person name="Sommer R.J."/>
        </authorList>
    </citation>
    <scope>NUCLEOTIDE SEQUENCE</scope>
    <source>
        <strain evidence="1">RS5133</strain>
    </source>
</reference>